<dbReference type="Proteomes" id="UP000504609">
    <property type="component" value="Unplaced"/>
</dbReference>
<evidence type="ECO:0000256" key="2">
    <source>
        <dbReference type="ARBA" id="ARBA00023015"/>
    </source>
</evidence>
<accession>A0A6J1F1Y1</accession>
<feature type="domain" description="WRKY" evidence="7">
    <location>
        <begin position="132"/>
        <end position="197"/>
    </location>
</feature>
<dbReference type="PROSITE" id="PS50811">
    <property type="entry name" value="WRKY"/>
    <property type="match status" value="1"/>
</dbReference>
<dbReference type="PANTHER" id="PTHR31221:SF334">
    <property type="entry name" value="WRKY TRANSCRIPTION FACTOR 57-RELATED"/>
    <property type="match status" value="1"/>
</dbReference>
<dbReference type="RefSeq" id="XP_022934209.1">
    <property type="nucleotide sequence ID" value="XM_023078441.1"/>
</dbReference>
<dbReference type="GO" id="GO:0003700">
    <property type="term" value="F:DNA-binding transcription factor activity"/>
    <property type="evidence" value="ECO:0007669"/>
    <property type="project" value="InterPro"/>
</dbReference>
<dbReference type="SUPFAM" id="SSF118290">
    <property type="entry name" value="WRKY DNA-binding domain"/>
    <property type="match status" value="1"/>
</dbReference>
<evidence type="ECO:0000313" key="8">
    <source>
        <dbReference type="Proteomes" id="UP000504609"/>
    </source>
</evidence>
<dbReference type="Pfam" id="PF03106">
    <property type="entry name" value="WRKY"/>
    <property type="match status" value="1"/>
</dbReference>
<reference evidence="9" key="1">
    <citation type="submission" date="2025-08" db="UniProtKB">
        <authorList>
            <consortium name="RefSeq"/>
        </authorList>
    </citation>
    <scope>IDENTIFICATION</scope>
    <source>
        <tissue evidence="9">Young leaves</tissue>
    </source>
</reference>
<feature type="compositionally biased region" description="Low complexity" evidence="6">
    <location>
        <begin position="77"/>
        <end position="93"/>
    </location>
</feature>
<dbReference type="Gene3D" id="2.20.25.80">
    <property type="entry name" value="WRKY domain"/>
    <property type="match status" value="1"/>
</dbReference>
<sequence>MEEVKKKKKEEIIKSEDTSTSGGGGGIFPFSGNMKSNGFFDFPDGEKCSVGFLELLGLNNHEVKGYSSQVLNPPATPNCSSSVSSASTDAVNDNPTAAHDNPQQQQNPTKKRLKKKKEKREKEGRFAFMTKSEVDHLEDGYRWRKYGQKAVKNSPFPRSYYRCTTPTCNVKKRVERCSNDPTILVTTYEGQHTHPTPILLPPPLSTPPCIHLPPMPCLPPANNNHDGDISGAMWDEYTQNPALLNSQHLEANYNINNLIGARKAAAGMLQQKRLCNPNATFLVDHGLLQDVIPAHMLKQE</sequence>
<keyword evidence="4" id="KW-0804">Transcription</keyword>
<dbReference type="PANTHER" id="PTHR31221">
    <property type="entry name" value="WRKY TRANSCRIPTION FACTOR PROTEIN 1-RELATED"/>
    <property type="match status" value="1"/>
</dbReference>
<keyword evidence="5" id="KW-0539">Nucleus</keyword>
<dbReference type="InterPro" id="IPR003657">
    <property type="entry name" value="WRKY_dom"/>
</dbReference>
<dbReference type="SMART" id="SM00774">
    <property type="entry name" value="WRKY"/>
    <property type="match status" value="1"/>
</dbReference>
<evidence type="ECO:0000256" key="3">
    <source>
        <dbReference type="ARBA" id="ARBA00023125"/>
    </source>
</evidence>
<comment type="subcellular location">
    <subcellularLocation>
        <location evidence="1">Nucleus</location>
    </subcellularLocation>
</comment>
<evidence type="ECO:0000256" key="4">
    <source>
        <dbReference type="ARBA" id="ARBA00023163"/>
    </source>
</evidence>
<keyword evidence="3" id="KW-0238">DNA-binding</keyword>
<proteinExistence type="predicted"/>
<evidence type="ECO:0000256" key="6">
    <source>
        <dbReference type="SAM" id="MobiDB-lite"/>
    </source>
</evidence>
<dbReference type="InterPro" id="IPR044810">
    <property type="entry name" value="WRKY_plant"/>
</dbReference>
<dbReference type="KEGG" id="cmos:111441451"/>
<gene>
    <name evidence="9" type="primary">LOC111441451</name>
</gene>
<dbReference type="FunFam" id="2.20.25.80:FF:000003">
    <property type="entry name" value="WRKY transcription factor 57"/>
    <property type="match status" value="1"/>
</dbReference>
<keyword evidence="2" id="KW-0805">Transcription regulation</keyword>
<organism evidence="8 9">
    <name type="scientific">Cucurbita moschata</name>
    <name type="common">Winter crookneck squash</name>
    <name type="synonym">Cucurbita pepo var. moschata</name>
    <dbReference type="NCBI Taxonomy" id="3662"/>
    <lineage>
        <taxon>Eukaryota</taxon>
        <taxon>Viridiplantae</taxon>
        <taxon>Streptophyta</taxon>
        <taxon>Embryophyta</taxon>
        <taxon>Tracheophyta</taxon>
        <taxon>Spermatophyta</taxon>
        <taxon>Magnoliopsida</taxon>
        <taxon>eudicotyledons</taxon>
        <taxon>Gunneridae</taxon>
        <taxon>Pentapetalae</taxon>
        <taxon>rosids</taxon>
        <taxon>fabids</taxon>
        <taxon>Cucurbitales</taxon>
        <taxon>Cucurbitaceae</taxon>
        <taxon>Cucurbiteae</taxon>
        <taxon>Cucurbita</taxon>
    </lineage>
</organism>
<keyword evidence="8" id="KW-1185">Reference proteome</keyword>
<feature type="region of interest" description="Disordered" evidence="6">
    <location>
        <begin position="1"/>
        <end position="29"/>
    </location>
</feature>
<dbReference type="GeneID" id="111441451"/>
<dbReference type="GO" id="GO:0043565">
    <property type="term" value="F:sequence-specific DNA binding"/>
    <property type="evidence" value="ECO:0007669"/>
    <property type="project" value="InterPro"/>
</dbReference>
<name>A0A6J1F1Y1_CUCMO</name>
<evidence type="ECO:0000313" key="9">
    <source>
        <dbReference type="RefSeq" id="XP_022934209.1"/>
    </source>
</evidence>
<feature type="region of interest" description="Disordered" evidence="6">
    <location>
        <begin position="74"/>
        <end position="123"/>
    </location>
</feature>
<dbReference type="InterPro" id="IPR036576">
    <property type="entry name" value="WRKY_dom_sf"/>
</dbReference>
<dbReference type="GO" id="GO:0005634">
    <property type="term" value="C:nucleus"/>
    <property type="evidence" value="ECO:0007669"/>
    <property type="project" value="UniProtKB-SubCell"/>
</dbReference>
<evidence type="ECO:0000259" key="7">
    <source>
        <dbReference type="PROSITE" id="PS50811"/>
    </source>
</evidence>
<protein>
    <submittedName>
        <fullName evidence="9">Probable WRKY transcription factor 68 isoform X1</fullName>
    </submittedName>
</protein>
<evidence type="ECO:0000256" key="1">
    <source>
        <dbReference type="ARBA" id="ARBA00004123"/>
    </source>
</evidence>
<feature type="compositionally biased region" description="Basic residues" evidence="6">
    <location>
        <begin position="109"/>
        <end position="119"/>
    </location>
</feature>
<dbReference type="AlphaFoldDB" id="A0A6J1F1Y1"/>
<evidence type="ECO:0000256" key="5">
    <source>
        <dbReference type="ARBA" id="ARBA00023242"/>
    </source>
</evidence>